<dbReference type="NCBIfam" id="TIGR04056">
    <property type="entry name" value="OMP_RagA_SusC"/>
    <property type="match status" value="1"/>
</dbReference>
<evidence type="ECO:0000256" key="1">
    <source>
        <dbReference type="ARBA" id="ARBA00004571"/>
    </source>
</evidence>
<dbReference type="Gene3D" id="2.170.130.10">
    <property type="entry name" value="TonB-dependent receptor, plug domain"/>
    <property type="match status" value="1"/>
</dbReference>
<protein>
    <submittedName>
        <fullName evidence="10">TonB-linked SusC/RagA family outer membrane protein</fullName>
    </submittedName>
</protein>
<dbReference type="OrthoDB" id="9768177at2"/>
<dbReference type="SMART" id="SM00965">
    <property type="entry name" value="STN"/>
    <property type="match status" value="1"/>
</dbReference>
<dbReference type="InterPro" id="IPR023996">
    <property type="entry name" value="TonB-dep_OMP_SusC/RagA"/>
</dbReference>
<evidence type="ECO:0000256" key="5">
    <source>
        <dbReference type="ARBA" id="ARBA00023136"/>
    </source>
</evidence>
<keyword evidence="6 7" id="KW-0998">Cell outer membrane</keyword>
<dbReference type="Gene3D" id="3.55.50.30">
    <property type="match status" value="1"/>
</dbReference>
<evidence type="ECO:0000256" key="8">
    <source>
        <dbReference type="SAM" id="SignalP"/>
    </source>
</evidence>
<dbReference type="Gene3D" id="2.60.40.1120">
    <property type="entry name" value="Carboxypeptidase-like, regulatory domain"/>
    <property type="match status" value="1"/>
</dbReference>
<keyword evidence="2 7" id="KW-0813">Transport</keyword>
<evidence type="ECO:0000256" key="6">
    <source>
        <dbReference type="ARBA" id="ARBA00023237"/>
    </source>
</evidence>
<dbReference type="InterPro" id="IPR008969">
    <property type="entry name" value="CarboxyPept-like_regulatory"/>
</dbReference>
<evidence type="ECO:0000313" key="11">
    <source>
        <dbReference type="Proteomes" id="UP000293874"/>
    </source>
</evidence>
<keyword evidence="4 7" id="KW-0812">Transmembrane</keyword>
<evidence type="ECO:0000256" key="4">
    <source>
        <dbReference type="ARBA" id="ARBA00022692"/>
    </source>
</evidence>
<keyword evidence="8" id="KW-0732">Signal</keyword>
<sequence length="1156" mass="128965">MKHYATLLLLIATTFLHTHANAFAQGITIKVKDESLENVFKLIQKQSSYSFVYSGDQLKGASKVSLSVVNESIRTVLDMIMKEQPFKYEISEAFVIIKKKQSAQQIAFDADTTAGNPIDLIGKVVDQDGKPVAGATVTVRATGASTATGVDGSFLIKAEERGVLMITNVGYETKLIRITGGNLMVKLNVAAQQMKEVVVSTGYNKVSNERFVGAYSQLDSVSFHRRAGMAILDRLDGTVTGVFFNKKDENGTSIQIRGISTLYSNAKPLIILDNFPYPYDLSTVNPNDVENIVVLKDAAATSIWGSRAGNGVIVITTKKAKFNQPIRVSFQSNISIQEKPNLFKYPTITSSDFIDVEKFLFSKGFYSTTLENTDTWPVVTPVVEILDKIKKGLIDEKEGTEMIDAMRKNDVRNDLNDYVYKKRISHQQYVNLTGGSNFVNYSLSLGFNGSGPVIQNTNGDKQYTINSNVALKLIKNLEILAGISLSQSQSRQTGIPQFRSYPYAQLVDGSGNSAIIAKDFRATYVDTAGGGQLLDWKFRPLDEIKLADSRNMDRLINLNLGLTYRINSWLSTQFLAQYSVNSSDARTLYNKNSYFVRDLINRYTNLDYSDPQMRYPIPRGGILDYGNSKATSYNFRGQISINKTIGINHLITGLIASDISETNASASSNRLYGYNDQVGAYDSYIDYRGQFKQYGTSSFAQVPQRGAFVENSINRFVSLTTNLAYTFKDRYTVYGSARRDGANIFGITSNKKWKPLWSAGGSWQINKESFFSVNWVSNLKLRFSYGYSGNVNNSATGYSTMAYNIDPAQFTGLLYGDVGSPPNPDLRWEEVRVRNIGIDFSLFKNRFEGSVDFFNKESKDLISAIDLPSSSGVLSYFVNSASLKGNGIEINLKATLLKRNISWVTQFGLSHARMKVTKIFLPRLYRAADFISFGINPSVGKLAYGLSSYSWGGLDALTGDPQGYLDGKVSKNYIDIFNDSVGNQVFHGSSIPLYSGFINNTFSWKGLTASFNISYKLNFYYRKPALNYGLLFSAWDGISDYSKRWQKPGDEKVTNVPSMIYPISSDLQGRDDFYQFSEINVLRGDNVRLEDFRIQYTLNVDQIKILKQMSCFVYVNNLNIILWKKDKSGNDPDFTGGIKYIIPTPKTFTIGVNVGL</sequence>
<dbReference type="InterPro" id="IPR012910">
    <property type="entry name" value="Plug_dom"/>
</dbReference>
<dbReference type="InterPro" id="IPR037066">
    <property type="entry name" value="Plug_dom_sf"/>
</dbReference>
<keyword evidence="11" id="KW-1185">Reference proteome</keyword>
<comment type="caution">
    <text evidence="10">The sequence shown here is derived from an EMBL/GenBank/DDBJ whole genome shotgun (WGS) entry which is preliminary data.</text>
</comment>
<feature type="signal peptide" evidence="8">
    <location>
        <begin position="1"/>
        <end position="24"/>
    </location>
</feature>
<organism evidence="10 11">
    <name type="scientific">Pseudobacter ginsenosidimutans</name>
    <dbReference type="NCBI Taxonomy" id="661488"/>
    <lineage>
        <taxon>Bacteria</taxon>
        <taxon>Pseudomonadati</taxon>
        <taxon>Bacteroidota</taxon>
        <taxon>Chitinophagia</taxon>
        <taxon>Chitinophagales</taxon>
        <taxon>Chitinophagaceae</taxon>
        <taxon>Pseudobacter</taxon>
    </lineage>
</organism>
<dbReference type="AlphaFoldDB" id="A0A4Q7MQS2"/>
<reference evidence="10 11" key="1">
    <citation type="submission" date="2019-02" db="EMBL/GenBank/DDBJ databases">
        <title>Genomic Encyclopedia of Type Strains, Phase IV (KMG-IV): sequencing the most valuable type-strain genomes for metagenomic binning, comparative biology and taxonomic classification.</title>
        <authorList>
            <person name="Goeker M."/>
        </authorList>
    </citation>
    <scope>NUCLEOTIDE SEQUENCE [LARGE SCALE GENOMIC DNA]</scope>
    <source>
        <strain evidence="10 11">DSM 18116</strain>
    </source>
</reference>
<dbReference type="GO" id="GO:0009279">
    <property type="term" value="C:cell outer membrane"/>
    <property type="evidence" value="ECO:0007669"/>
    <property type="project" value="UniProtKB-SubCell"/>
</dbReference>
<dbReference type="NCBIfam" id="TIGR04057">
    <property type="entry name" value="SusC_RagA_signa"/>
    <property type="match status" value="1"/>
</dbReference>
<dbReference type="InterPro" id="IPR039426">
    <property type="entry name" value="TonB-dep_rcpt-like"/>
</dbReference>
<dbReference type="EMBL" id="SGXA01000003">
    <property type="protein sequence ID" value="RZS69089.1"/>
    <property type="molecule type" value="Genomic_DNA"/>
</dbReference>
<dbReference type="PROSITE" id="PS52016">
    <property type="entry name" value="TONB_DEPENDENT_REC_3"/>
    <property type="match status" value="1"/>
</dbReference>
<evidence type="ECO:0000256" key="3">
    <source>
        <dbReference type="ARBA" id="ARBA00022452"/>
    </source>
</evidence>
<evidence type="ECO:0000256" key="7">
    <source>
        <dbReference type="PROSITE-ProRule" id="PRU01360"/>
    </source>
</evidence>
<dbReference type="InterPro" id="IPR011662">
    <property type="entry name" value="Secretin/TonB_short_N"/>
</dbReference>
<keyword evidence="5 7" id="KW-0472">Membrane</keyword>
<dbReference type="SUPFAM" id="SSF49464">
    <property type="entry name" value="Carboxypeptidase regulatory domain-like"/>
    <property type="match status" value="1"/>
</dbReference>
<dbReference type="RefSeq" id="WP_130543455.1">
    <property type="nucleotide sequence ID" value="NZ_CP042431.1"/>
</dbReference>
<dbReference type="Pfam" id="PF07660">
    <property type="entry name" value="STN"/>
    <property type="match status" value="1"/>
</dbReference>
<gene>
    <name evidence="10" type="ORF">EV199_4914</name>
</gene>
<evidence type="ECO:0000313" key="10">
    <source>
        <dbReference type="EMBL" id="RZS69089.1"/>
    </source>
</evidence>
<dbReference type="Pfam" id="PF13715">
    <property type="entry name" value="CarbopepD_reg_2"/>
    <property type="match status" value="1"/>
</dbReference>
<dbReference type="InterPro" id="IPR036942">
    <property type="entry name" value="Beta-barrel_TonB_sf"/>
</dbReference>
<comment type="similarity">
    <text evidence="7">Belongs to the TonB-dependent receptor family.</text>
</comment>
<proteinExistence type="inferred from homology"/>
<feature type="chain" id="PRO_5020968190" evidence="8">
    <location>
        <begin position="25"/>
        <end position="1156"/>
    </location>
</feature>
<evidence type="ECO:0000259" key="9">
    <source>
        <dbReference type="SMART" id="SM00965"/>
    </source>
</evidence>
<dbReference type="Gene3D" id="2.40.170.20">
    <property type="entry name" value="TonB-dependent receptor, beta-barrel domain"/>
    <property type="match status" value="1"/>
</dbReference>
<dbReference type="Proteomes" id="UP000293874">
    <property type="component" value="Unassembled WGS sequence"/>
</dbReference>
<keyword evidence="3 7" id="KW-1134">Transmembrane beta strand</keyword>
<dbReference type="Pfam" id="PF07715">
    <property type="entry name" value="Plug"/>
    <property type="match status" value="1"/>
</dbReference>
<dbReference type="SUPFAM" id="SSF56935">
    <property type="entry name" value="Porins"/>
    <property type="match status" value="1"/>
</dbReference>
<feature type="domain" description="Secretin/TonB short N-terminal" evidence="9">
    <location>
        <begin position="49"/>
        <end position="99"/>
    </location>
</feature>
<name>A0A4Q7MQS2_9BACT</name>
<accession>A0A4Q7MQS2</accession>
<evidence type="ECO:0000256" key="2">
    <source>
        <dbReference type="ARBA" id="ARBA00022448"/>
    </source>
</evidence>
<comment type="subcellular location">
    <subcellularLocation>
        <location evidence="1 7">Cell outer membrane</location>
        <topology evidence="1 7">Multi-pass membrane protein</topology>
    </subcellularLocation>
</comment>
<dbReference type="InterPro" id="IPR023997">
    <property type="entry name" value="TonB-dep_OMP_SusC/RagA_CS"/>
</dbReference>